<dbReference type="AlphaFoldDB" id="A0A5B7GYW8"/>
<sequence length="62" mass="7024">MSKQILQQLLHYREESPSTFSLAMRSNAFKTSAILLLADSKAYGGEKIDGRSLHYFNSHTSF</sequence>
<proteinExistence type="predicted"/>
<protein>
    <submittedName>
        <fullName evidence="1">Uncharacterized protein</fullName>
    </submittedName>
</protein>
<dbReference type="EMBL" id="VSRR010023438">
    <property type="protein sequence ID" value="MPC65491.1"/>
    <property type="molecule type" value="Genomic_DNA"/>
</dbReference>
<comment type="caution">
    <text evidence="1">The sequence shown here is derived from an EMBL/GenBank/DDBJ whole genome shotgun (WGS) entry which is preliminary data.</text>
</comment>
<reference evidence="1 2" key="1">
    <citation type="submission" date="2019-05" db="EMBL/GenBank/DDBJ databases">
        <title>Another draft genome of Portunus trituberculatus and its Hox gene families provides insights of decapod evolution.</title>
        <authorList>
            <person name="Jeong J.-H."/>
            <person name="Song I."/>
            <person name="Kim S."/>
            <person name="Choi T."/>
            <person name="Kim D."/>
            <person name="Ryu S."/>
            <person name="Kim W."/>
        </authorList>
    </citation>
    <scope>NUCLEOTIDE SEQUENCE [LARGE SCALE GENOMIC DNA]</scope>
    <source>
        <tissue evidence="1">Muscle</tissue>
    </source>
</reference>
<dbReference type="Proteomes" id="UP000324222">
    <property type="component" value="Unassembled WGS sequence"/>
</dbReference>
<organism evidence="1 2">
    <name type="scientific">Portunus trituberculatus</name>
    <name type="common">Swimming crab</name>
    <name type="synonym">Neptunus trituberculatus</name>
    <dbReference type="NCBI Taxonomy" id="210409"/>
    <lineage>
        <taxon>Eukaryota</taxon>
        <taxon>Metazoa</taxon>
        <taxon>Ecdysozoa</taxon>
        <taxon>Arthropoda</taxon>
        <taxon>Crustacea</taxon>
        <taxon>Multicrustacea</taxon>
        <taxon>Malacostraca</taxon>
        <taxon>Eumalacostraca</taxon>
        <taxon>Eucarida</taxon>
        <taxon>Decapoda</taxon>
        <taxon>Pleocyemata</taxon>
        <taxon>Brachyura</taxon>
        <taxon>Eubrachyura</taxon>
        <taxon>Portunoidea</taxon>
        <taxon>Portunidae</taxon>
        <taxon>Portuninae</taxon>
        <taxon>Portunus</taxon>
    </lineage>
</organism>
<accession>A0A5B7GYW8</accession>
<evidence type="ECO:0000313" key="1">
    <source>
        <dbReference type="EMBL" id="MPC65491.1"/>
    </source>
</evidence>
<gene>
    <name evidence="1" type="ORF">E2C01_059626</name>
</gene>
<keyword evidence="2" id="KW-1185">Reference proteome</keyword>
<evidence type="ECO:0000313" key="2">
    <source>
        <dbReference type="Proteomes" id="UP000324222"/>
    </source>
</evidence>
<name>A0A5B7GYW8_PORTR</name>